<name>A0A9K3D8R1_9EUKA</name>
<dbReference type="InterPro" id="IPR036753">
    <property type="entry name" value="ARPC3_sf"/>
</dbReference>
<comment type="subcellular location">
    <subcellularLocation>
        <location evidence="1">Cytoplasm</location>
        <location evidence="1">Cytoskeleton</location>
    </subcellularLocation>
</comment>
<organism evidence="6 7">
    <name type="scientific">Kipferlia bialata</name>
    <dbReference type="NCBI Taxonomy" id="797122"/>
    <lineage>
        <taxon>Eukaryota</taxon>
        <taxon>Metamonada</taxon>
        <taxon>Carpediemonas-like organisms</taxon>
        <taxon>Kipferlia</taxon>
    </lineage>
</organism>
<keyword evidence="3" id="KW-0963">Cytoplasm</keyword>
<evidence type="ECO:0000256" key="3">
    <source>
        <dbReference type="ARBA" id="ARBA00022490"/>
    </source>
</evidence>
<evidence type="ECO:0000313" key="6">
    <source>
        <dbReference type="EMBL" id="GIQ90455.1"/>
    </source>
</evidence>
<feature type="non-terminal residue" evidence="6">
    <location>
        <position position="1"/>
    </location>
</feature>
<evidence type="ECO:0000256" key="5">
    <source>
        <dbReference type="ARBA" id="ARBA00023212"/>
    </source>
</evidence>
<dbReference type="SUPFAM" id="SSF69060">
    <property type="entry name" value="Arp2/3 complex 21 kDa subunit ARPC3"/>
    <property type="match status" value="1"/>
</dbReference>
<evidence type="ECO:0000313" key="7">
    <source>
        <dbReference type="Proteomes" id="UP000265618"/>
    </source>
</evidence>
<dbReference type="GO" id="GO:0034314">
    <property type="term" value="P:Arp2/3 complex-mediated actin nucleation"/>
    <property type="evidence" value="ECO:0007669"/>
    <property type="project" value="InterPro"/>
</dbReference>
<evidence type="ECO:0000256" key="2">
    <source>
        <dbReference type="ARBA" id="ARBA00010856"/>
    </source>
</evidence>
<dbReference type="Proteomes" id="UP000265618">
    <property type="component" value="Unassembled WGS sequence"/>
</dbReference>
<accession>A0A9K3D8R1</accession>
<dbReference type="Pfam" id="PF04062">
    <property type="entry name" value="P21-Arc"/>
    <property type="match status" value="1"/>
</dbReference>
<comment type="caution">
    <text evidence="6">The sequence shown here is derived from an EMBL/GenBank/DDBJ whole genome shotgun (WGS) entry which is preliminary data.</text>
</comment>
<dbReference type="PANTHER" id="PTHR12391">
    <property type="entry name" value="ARP2/3 COMPLEX 21 KD SUBUNIT"/>
    <property type="match status" value="1"/>
</dbReference>
<keyword evidence="5" id="KW-0206">Cytoskeleton</keyword>
<dbReference type="EMBL" id="BDIP01006202">
    <property type="protein sequence ID" value="GIQ90455.1"/>
    <property type="molecule type" value="Genomic_DNA"/>
</dbReference>
<keyword evidence="7" id="KW-1185">Reference proteome</keyword>
<dbReference type="InterPro" id="IPR007204">
    <property type="entry name" value="ARPC3"/>
</dbReference>
<reference evidence="6 7" key="1">
    <citation type="journal article" date="2018" name="PLoS ONE">
        <title>The draft genome of Kipferlia bialata reveals reductive genome evolution in fornicate parasites.</title>
        <authorList>
            <person name="Tanifuji G."/>
            <person name="Takabayashi S."/>
            <person name="Kume K."/>
            <person name="Takagi M."/>
            <person name="Nakayama T."/>
            <person name="Kamikawa R."/>
            <person name="Inagaki Y."/>
            <person name="Hashimoto T."/>
        </authorList>
    </citation>
    <scope>NUCLEOTIDE SEQUENCE [LARGE SCALE GENOMIC DNA]</scope>
    <source>
        <strain evidence="6">NY0173</strain>
    </source>
</reference>
<gene>
    <name evidence="6" type="ORF">KIPB_013256</name>
</gene>
<proteinExistence type="inferred from homology"/>
<dbReference type="Gene3D" id="1.10.1760.10">
    <property type="entry name" value="Actin-related protein 2/3 complex subunit 3"/>
    <property type="match status" value="1"/>
</dbReference>
<comment type="similarity">
    <text evidence="2">Belongs to the ARPC3 family.</text>
</comment>
<dbReference type="GO" id="GO:0030833">
    <property type="term" value="P:regulation of actin filament polymerization"/>
    <property type="evidence" value="ECO:0007669"/>
    <property type="project" value="InterPro"/>
</dbReference>
<dbReference type="GO" id="GO:0003779">
    <property type="term" value="F:actin binding"/>
    <property type="evidence" value="ECO:0007669"/>
    <property type="project" value="UniProtKB-KW"/>
</dbReference>
<sequence>ADHNLVYMTLFISQLVGEMHDRKPATKAAAQQLGFKISHGHFSSPGSAGFPLSGWFHGDDSAKDTTSWHDYFEAAREETAKRLVDIVYSSGSADPHWLGMGVYQFIGKTLK</sequence>
<dbReference type="AlphaFoldDB" id="A0A9K3D8R1"/>
<protein>
    <submittedName>
        <fullName evidence="6">Actin-related protein 2/3 complex subunit 3</fullName>
    </submittedName>
</protein>
<dbReference type="OrthoDB" id="200404at2759"/>
<dbReference type="GO" id="GO:0005885">
    <property type="term" value="C:Arp2/3 protein complex"/>
    <property type="evidence" value="ECO:0007669"/>
    <property type="project" value="InterPro"/>
</dbReference>
<evidence type="ECO:0000256" key="4">
    <source>
        <dbReference type="ARBA" id="ARBA00023203"/>
    </source>
</evidence>
<evidence type="ECO:0000256" key="1">
    <source>
        <dbReference type="ARBA" id="ARBA00004245"/>
    </source>
</evidence>
<keyword evidence="4" id="KW-0009">Actin-binding</keyword>